<feature type="site" description="Increases basicity of active site His" evidence="1">
    <location>
        <position position="135"/>
    </location>
</feature>
<proteinExistence type="predicted"/>
<dbReference type="Pfam" id="PF17836">
    <property type="entry name" value="PglD_N"/>
    <property type="match status" value="1"/>
</dbReference>
<dbReference type="Pfam" id="PF00132">
    <property type="entry name" value="Hexapep"/>
    <property type="match status" value="1"/>
</dbReference>
<dbReference type="InterPro" id="IPR050179">
    <property type="entry name" value="Trans_hexapeptide_repeat"/>
</dbReference>
<feature type="binding site" evidence="2">
    <location>
        <position position="67"/>
    </location>
    <ligand>
        <name>substrate</name>
    </ligand>
</feature>
<evidence type="ECO:0000259" key="3">
    <source>
        <dbReference type="Pfam" id="PF17836"/>
    </source>
</evidence>
<name>A0A370G8I1_9BACI</name>
<dbReference type="Proteomes" id="UP000255326">
    <property type="component" value="Unassembled WGS sequence"/>
</dbReference>
<feature type="active site" description="Proton acceptor" evidence="1">
    <location>
        <position position="134"/>
    </location>
</feature>
<dbReference type="AlphaFoldDB" id="A0A370G8I1"/>
<dbReference type="PANTHER" id="PTHR43300">
    <property type="entry name" value="ACETYLTRANSFERASE"/>
    <property type="match status" value="1"/>
</dbReference>
<feature type="domain" description="PglD N-terminal" evidence="3">
    <location>
        <begin position="5"/>
        <end position="79"/>
    </location>
</feature>
<dbReference type="SUPFAM" id="SSF51161">
    <property type="entry name" value="Trimeric LpxA-like enzymes"/>
    <property type="match status" value="1"/>
</dbReference>
<dbReference type="Gene3D" id="3.40.50.20">
    <property type="match status" value="1"/>
</dbReference>
<evidence type="ECO:0000256" key="1">
    <source>
        <dbReference type="PIRSR" id="PIRSR620019-1"/>
    </source>
</evidence>
<evidence type="ECO:0000256" key="2">
    <source>
        <dbReference type="PIRSR" id="PIRSR620019-2"/>
    </source>
</evidence>
<keyword evidence="5" id="KW-1185">Reference proteome</keyword>
<evidence type="ECO:0000313" key="5">
    <source>
        <dbReference type="Proteomes" id="UP000255326"/>
    </source>
</evidence>
<keyword evidence="4" id="KW-0808">Transferase</keyword>
<sequence length="187" mass="20239">MKKKKLLIYGSQDFGWTVRQIALDSGYTIAGFIDDIHPGDGVLGDFSKVKESHSPEEYEVAMAIGYGNLKARLKVMERVKEYGYTLATLIHPRAYVCSTATIEEGAIIMNNAVIDMRTRIGEGAVVWPGVVVNHDSVVEGNTFISPNATICGHCMIGKNCFVGAGSVVADHRTVPPESFVKAGSVFV</sequence>
<protein>
    <submittedName>
        <fullName evidence="4">UDP-N-acetylbacillosamine N-acetyltransferase</fullName>
    </submittedName>
</protein>
<dbReference type="InterPro" id="IPR020019">
    <property type="entry name" value="AcTrfase_PglD-like"/>
</dbReference>
<dbReference type="OrthoDB" id="9794407at2"/>
<dbReference type="RefSeq" id="WP_114746501.1">
    <property type="nucleotide sequence ID" value="NZ_QQAY01000012.1"/>
</dbReference>
<reference evidence="4 5" key="1">
    <citation type="submission" date="2018-07" db="EMBL/GenBank/DDBJ databases">
        <title>Genomic Encyclopedia of Type Strains, Phase IV (KMG-IV): sequencing the most valuable type-strain genomes for metagenomic binning, comparative biology and taxonomic classification.</title>
        <authorList>
            <person name="Goeker M."/>
        </authorList>
    </citation>
    <scope>NUCLEOTIDE SEQUENCE [LARGE SCALE GENOMIC DNA]</scope>
    <source>
        <strain evidence="4 5">DSM 25281</strain>
    </source>
</reference>
<dbReference type="InterPro" id="IPR041561">
    <property type="entry name" value="PglD_N"/>
</dbReference>
<dbReference type="PANTHER" id="PTHR43300:SF7">
    <property type="entry name" value="UDP-N-ACETYLBACILLOSAMINE N-ACETYLTRANSFERASE"/>
    <property type="match status" value="1"/>
</dbReference>
<organism evidence="4 5">
    <name type="scientific">Falsibacillus pallidus</name>
    <dbReference type="NCBI Taxonomy" id="493781"/>
    <lineage>
        <taxon>Bacteria</taxon>
        <taxon>Bacillati</taxon>
        <taxon>Bacillota</taxon>
        <taxon>Bacilli</taxon>
        <taxon>Bacillales</taxon>
        <taxon>Bacillaceae</taxon>
        <taxon>Falsibacillus</taxon>
    </lineage>
</organism>
<accession>A0A370G8I1</accession>
<gene>
    <name evidence="4" type="ORF">DFR59_11224</name>
</gene>
<dbReference type="CDD" id="cd03360">
    <property type="entry name" value="LbH_AT_putative"/>
    <property type="match status" value="1"/>
</dbReference>
<evidence type="ECO:0000313" key="4">
    <source>
        <dbReference type="EMBL" id="RDI40108.1"/>
    </source>
</evidence>
<dbReference type="EMBL" id="QQAY01000012">
    <property type="protein sequence ID" value="RDI40108.1"/>
    <property type="molecule type" value="Genomic_DNA"/>
</dbReference>
<dbReference type="InterPro" id="IPR011004">
    <property type="entry name" value="Trimer_LpxA-like_sf"/>
</dbReference>
<dbReference type="InterPro" id="IPR001451">
    <property type="entry name" value="Hexapep"/>
</dbReference>
<dbReference type="Gene3D" id="2.160.10.10">
    <property type="entry name" value="Hexapeptide repeat proteins"/>
    <property type="match status" value="1"/>
</dbReference>
<dbReference type="GO" id="GO:0016740">
    <property type="term" value="F:transferase activity"/>
    <property type="evidence" value="ECO:0007669"/>
    <property type="project" value="UniProtKB-KW"/>
</dbReference>
<comment type="caution">
    <text evidence="4">The sequence shown here is derived from an EMBL/GenBank/DDBJ whole genome shotgun (WGS) entry which is preliminary data.</text>
</comment>